<dbReference type="Gene3D" id="3.40.190.10">
    <property type="entry name" value="Periplasmic binding protein-like II"/>
    <property type="match status" value="2"/>
</dbReference>
<gene>
    <name evidence="6" type="ORF">DMP09_09220</name>
</gene>
<organism evidence="6 7">
    <name type="scientific">Eggerthella sinensis</name>
    <dbReference type="NCBI Taxonomy" id="242230"/>
    <lineage>
        <taxon>Bacteria</taxon>
        <taxon>Bacillati</taxon>
        <taxon>Actinomycetota</taxon>
        <taxon>Coriobacteriia</taxon>
        <taxon>Eggerthellales</taxon>
        <taxon>Eggerthellaceae</taxon>
        <taxon>Eggerthella</taxon>
    </lineage>
</organism>
<dbReference type="InterPro" id="IPR036388">
    <property type="entry name" value="WH-like_DNA-bd_sf"/>
</dbReference>
<dbReference type="AlphaFoldDB" id="A0A3N0IXA4"/>
<evidence type="ECO:0000256" key="2">
    <source>
        <dbReference type="ARBA" id="ARBA00023015"/>
    </source>
</evidence>
<dbReference type="GO" id="GO:0003677">
    <property type="term" value="F:DNA binding"/>
    <property type="evidence" value="ECO:0007669"/>
    <property type="project" value="UniProtKB-KW"/>
</dbReference>
<comment type="similarity">
    <text evidence="1">Belongs to the LysR transcriptional regulatory family.</text>
</comment>
<keyword evidence="2" id="KW-0805">Transcription regulation</keyword>
<dbReference type="FunFam" id="1.10.10.10:FF:000001">
    <property type="entry name" value="LysR family transcriptional regulator"/>
    <property type="match status" value="1"/>
</dbReference>
<dbReference type="SUPFAM" id="SSF46785">
    <property type="entry name" value="Winged helix' DNA-binding domain"/>
    <property type="match status" value="1"/>
</dbReference>
<dbReference type="PANTHER" id="PTHR30346">
    <property type="entry name" value="TRANSCRIPTIONAL DUAL REGULATOR HCAR-RELATED"/>
    <property type="match status" value="1"/>
</dbReference>
<protein>
    <submittedName>
        <fullName evidence="6">LysR family transcriptional regulator</fullName>
    </submittedName>
</protein>
<dbReference type="Pfam" id="PF00126">
    <property type="entry name" value="HTH_1"/>
    <property type="match status" value="1"/>
</dbReference>
<dbReference type="PROSITE" id="PS50931">
    <property type="entry name" value="HTH_LYSR"/>
    <property type="match status" value="1"/>
</dbReference>
<comment type="caution">
    <text evidence="6">The sequence shown here is derived from an EMBL/GenBank/DDBJ whole genome shotgun (WGS) entry which is preliminary data.</text>
</comment>
<evidence type="ECO:0000256" key="4">
    <source>
        <dbReference type="ARBA" id="ARBA00023163"/>
    </source>
</evidence>
<dbReference type="InterPro" id="IPR005119">
    <property type="entry name" value="LysR_subst-bd"/>
</dbReference>
<dbReference type="InterPro" id="IPR036390">
    <property type="entry name" value="WH_DNA-bd_sf"/>
</dbReference>
<dbReference type="GO" id="GO:0003700">
    <property type="term" value="F:DNA-binding transcription factor activity"/>
    <property type="evidence" value="ECO:0007669"/>
    <property type="project" value="InterPro"/>
</dbReference>
<evidence type="ECO:0000256" key="3">
    <source>
        <dbReference type="ARBA" id="ARBA00023125"/>
    </source>
</evidence>
<dbReference type="Pfam" id="PF03466">
    <property type="entry name" value="LysR_substrate"/>
    <property type="match status" value="1"/>
</dbReference>
<accession>A0A3N0IXA4</accession>
<dbReference type="SUPFAM" id="SSF53850">
    <property type="entry name" value="Periplasmic binding protein-like II"/>
    <property type="match status" value="1"/>
</dbReference>
<dbReference type="EMBL" id="QICC01000034">
    <property type="protein sequence ID" value="RNM41537.1"/>
    <property type="molecule type" value="Genomic_DNA"/>
</dbReference>
<reference evidence="7" key="1">
    <citation type="submission" date="2018-05" db="EMBL/GenBank/DDBJ databases">
        <title>Genome Sequencing of selected type strains of the family Eggerthellaceae.</title>
        <authorList>
            <person name="Danylec N."/>
            <person name="Stoll D.A."/>
            <person name="Doetsch A."/>
            <person name="Huch M."/>
        </authorList>
    </citation>
    <scope>NUCLEOTIDE SEQUENCE [LARGE SCALE GENOMIC DNA]</scope>
    <source>
        <strain evidence="7">DSM 16107</strain>
    </source>
</reference>
<sequence length="325" mass="35221">MNIKQIRYFVAVFLDGSLSAAAKEQYVTVQAVSKAIADLERELKNDLFVRESRGVHPTPFGKAFYAKAEPVLRDFDELEAFAHNRRLEGVSSLRLALCTPPFSGHEQARASIASFVSKNMGINASVALETGTRGVAAMRAGFLDALIIVGTFEHPDVDCMSIGKVAPGVIMAHAHPLTAHRTVTLADIRPYPVSVSPEFDSFNNSIVSVYRKHGVNIRFCTTNAEHFNAFLLNEQGLAFAVGIPALGQMYPNTEMRLIAPEDAIAIPICLVSLKNNKAPAYLALERWLLSDRMLLGIDPVKRFAAAAAASAHRSGGGAALIDPFD</sequence>
<name>A0A3N0IXA4_9ACTN</name>
<proteinExistence type="inferred from homology"/>
<dbReference type="RefSeq" id="WP_123269667.1">
    <property type="nucleotide sequence ID" value="NZ_QICC01000034.1"/>
</dbReference>
<keyword evidence="3" id="KW-0238">DNA-binding</keyword>
<evidence type="ECO:0000259" key="5">
    <source>
        <dbReference type="PROSITE" id="PS50931"/>
    </source>
</evidence>
<feature type="domain" description="HTH lysR-type" evidence="5">
    <location>
        <begin position="1"/>
        <end position="58"/>
    </location>
</feature>
<evidence type="ECO:0000313" key="7">
    <source>
        <dbReference type="Proteomes" id="UP000270112"/>
    </source>
</evidence>
<dbReference type="InterPro" id="IPR000847">
    <property type="entry name" value="LysR_HTH_N"/>
</dbReference>
<keyword evidence="4" id="KW-0804">Transcription</keyword>
<dbReference type="Proteomes" id="UP000270112">
    <property type="component" value="Unassembled WGS sequence"/>
</dbReference>
<dbReference type="Gene3D" id="1.10.10.10">
    <property type="entry name" value="Winged helix-like DNA-binding domain superfamily/Winged helix DNA-binding domain"/>
    <property type="match status" value="1"/>
</dbReference>
<evidence type="ECO:0000313" key="6">
    <source>
        <dbReference type="EMBL" id="RNM41537.1"/>
    </source>
</evidence>
<dbReference type="PANTHER" id="PTHR30346:SF0">
    <property type="entry name" value="HCA OPERON TRANSCRIPTIONAL ACTIVATOR HCAR"/>
    <property type="match status" value="1"/>
</dbReference>
<dbReference type="GO" id="GO:0032993">
    <property type="term" value="C:protein-DNA complex"/>
    <property type="evidence" value="ECO:0007669"/>
    <property type="project" value="TreeGrafter"/>
</dbReference>
<evidence type="ECO:0000256" key="1">
    <source>
        <dbReference type="ARBA" id="ARBA00009437"/>
    </source>
</evidence>